<evidence type="ECO:0000313" key="2">
    <source>
        <dbReference type="Proteomes" id="UP001187192"/>
    </source>
</evidence>
<organism evidence="1 2">
    <name type="scientific">Ficus carica</name>
    <name type="common">Common fig</name>
    <dbReference type="NCBI Taxonomy" id="3494"/>
    <lineage>
        <taxon>Eukaryota</taxon>
        <taxon>Viridiplantae</taxon>
        <taxon>Streptophyta</taxon>
        <taxon>Embryophyta</taxon>
        <taxon>Tracheophyta</taxon>
        <taxon>Spermatophyta</taxon>
        <taxon>Magnoliopsida</taxon>
        <taxon>eudicotyledons</taxon>
        <taxon>Gunneridae</taxon>
        <taxon>Pentapetalae</taxon>
        <taxon>rosids</taxon>
        <taxon>fabids</taxon>
        <taxon>Rosales</taxon>
        <taxon>Moraceae</taxon>
        <taxon>Ficeae</taxon>
        <taxon>Ficus</taxon>
    </lineage>
</organism>
<reference evidence="1" key="1">
    <citation type="submission" date="2023-07" db="EMBL/GenBank/DDBJ databases">
        <title>draft genome sequence of fig (Ficus carica).</title>
        <authorList>
            <person name="Takahashi T."/>
            <person name="Nishimura K."/>
        </authorList>
    </citation>
    <scope>NUCLEOTIDE SEQUENCE</scope>
</reference>
<evidence type="ECO:0000313" key="1">
    <source>
        <dbReference type="EMBL" id="GMN58740.1"/>
    </source>
</evidence>
<dbReference type="Proteomes" id="UP001187192">
    <property type="component" value="Unassembled WGS sequence"/>
</dbReference>
<dbReference type="AlphaFoldDB" id="A0AA88DNW2"/>
<dbReference type="Gramene" id="FCD_00031890-RA">
    <property type="protein sequence ID" value="FCD_00031890-RA:cds"/>
    <property type="gene ID" value="FCD_00031890"/>
</dbReference>
<accession>A0AA88DNW2</accession>
<protein>
    <submittedName>
        <fullName evidence="1">Uncharacterized protein</fullName>
    </submittedName>
</protein>
<sequence length="150" mass="17118">MRKSPPLPDVYAIAVDFYFAHLVTSPSEEWLIRAIALYDDASEEGQLHLKTKFEMAMNKLLPRENIYFSRAGPKRQDTKPPGAFIMSFVCHPEKGLQNHWNPNISHKETSLHAHRTFLETPEASNACSNELRVSSYGLVDNDRDIFLSLT</sequence>
<proteinExistence type="predicted"/>
<name>A0AA88DNW2_FICCA</name>
<gene>
    <name evidence="1" type="ORF">TIFTF001_027841</name>
</gene>
<dbReference type="EMBL" id="BTGU01000080">
    <property type="protein sequence ID" value="GMN58740.1"/>
    <property type="molecule type" value="Genomic_DNA"/>
</dbReference>
<keyword evidence="2" id="KW-1185">Reference proteome</keyword>
<comment type="caution">
    <text evidence="1">The sequence shown here is derived from an EMBL/GenBank/DDBJ whole genome shotgun (WGS) entry which is preliminary data.</text>
</comment>